<proteinExistence type="predicted"/>
<evidence type="ECO:0000313" key="2">
    <source>
        <dbReference type="Proteomes" id="UP000026249"/>
    </source>
</evidence>
<protein>
    <recommendedName>
        <fullName evidence="3">Thioredoxin</fullName>
    </recommendedName>
</protein>
<dbReference type="STRING" id="1454373.ACMU_08840"/>
<gene>
    <name evidence="1" type="ORF">ACMU_08840</name>
</gene>
<dbReference type="InterPro" id="IPR036249">
    <property type="entry name" value="Thioredoxin-like_sf"/>
</dbReference>
<organism evidence="1 2">
    <name type="scientific">Actibacterium mucosum KCTC 23349</name>
    <dbReference type="NCBI Taxonomy" id="1454373"/>
    <lineage>
        <taxon>Bacteria</taxon>
        <taxon>Pseudomonadati</taxon>
        <taxon>Pseudomonadota</taxon>
        <taxon>Alphaproteobacteria</taxon>
        <taxon>Rhodobacterales</taxon>
        <taxon>Roseobacteraceae</taxon>
        <taxon>Actibacterium</taxon>
    </lineage>
</organism>
<dbReference type="OrthoDB" id="7331188at2"/>
<dbReference type="Proteomes" id="UP000026249">
    <property type="component" value="Unassembled WGS sequence"/>
</dbReference>
<dbReference type="InterPro" id="IPR010296">
    <property type="entry name" value="DUF899_thioredox"/>
</dbReference>
<reference evidence="1 2" key="1">
    <citation type="submission" date="2014-03" db="EMBL/GenBank/DDBJ databases">
        <title>Draft Genome Sequence of Actibacterium mucosum KCTC 23349, a Marine Alphaproteobacterium with Complex Ionic Requirements Isolated from Mediterranean Seawater at Malvarrosa Beach, Valencia, Spain.</title>
        <authorList>
            <person name="Arahal D.R."/>
            <person name="Shao Z."/>
            <person name="Lai Q."/>
            <person name="Pujalte M.J."/>
        </authorList>
    </citation>
    <scope>NUCLEOTIDE SEQUENCE [LARGE SCALE GENOMIC DNA]</scope>
    <source>
        <strain evidence="1 2">KCTC 23349</strain>
    </source>
</reference>
<name>A0A037ZIE3_9RHOB</name>
<evidence type="ECO:0000313" key="1">
    <source>
        <dbReference type="EMBL" id="KAJ55868.1"/>
    </source>
</evidence>
<dbReference type="Pfam" id="PF05988">
    <property type="entry name" value="DUF899"/>
    <property type="match status" value="1"/>
</dbReference>
<sequence>MTQANIGTREDWLEARLALLEKEKAHTRQKDDLSAARRALPWVPLDKEYAFDTEKGEATLLDLFGDKSQLIVYHFMFGPEWQEGCKSCSFWADSFNGLEPHLNGRDIAFVAISRAPLAQLLPFKSRMGWQFNWVSSFKNSFNADFDVSFGSDHRAEEPVRYNFKDNAIYPMDEAHGTSVFARDDAGTVFHTYSTYGRGLDITNAAYSYIDMTPAGRNEPTEGNPMAWVKHHDDY</sequence>
<dbReference type="SUPFAM" id="SSF52833">
    <property type="entry name" value="Thioredoxin-like"/>
    <property type="match status" value="1"/>
</dbReference>
<dbReference type="EMBL" id="JFKE01000003">
    <property type="protein sequence ID" value="KAJ55868.1"/>
    <property type="molecule type" value="Genomic_DNA"/>
</dbReference>
<keyword evidence="2" id="KW-1185">Reference proteome</keyword>
<evidence type="ECO:0008006" key="3">
    <source>
        <dbReference type="Google" id="ProtNLM"/>
    </source>
</evidence>
<dbReference type="AlphaFoldDB" id="A0A037ZIE3"/>
<dbReference type="RefSeq" id="WP_035257872.1">
    <property type="nucleotide sequence ID" value="NZ_JFKE01000003.1"/>
</dbReference>
<comment type="caution">
    <text evidence="1">The sequence shown here is derived from an EMBL/GenBank/DDBJ whole genome shotgun (WGS) entry which is preliminary data.</text>
</comment>
<accession>A0A037ZIE3</accession>